<evidence type="ECO:0000256" key="7">
    <source>
        <dbReference type="ARBA" id="ARBA00022741"/>
    </source>
</evidence>
<dbReference type="PANTHER" id="PTHR43445">
    <property type="entry name" value="UDP-N-ACETYLMURAMATE--L-ALANINE LIGASE-RELATED"/>
    <property type="match status" value="1"/>
</dbReference>
<dbReference type="OrthoDB" id="9804126at2"/>
<keyword evidence="4 14" id="KW-0963">Cytoplasm</keyword>
<keyword evidence="8 14" id="KW-0067">ATP-binding</keyword>
<keyword evidence="6 14" id="KW-0132">Cell division</keyword>
<dbReference type="GO" id="GO:0051301">
    <property type="term" value="P:cell division"/>
    <property type="evidence" value="ECO:0007669"/>
    <property type="project" value="UniProtKB-KW"/>
</dbReference>
<comment type="function">
    <text evidence="14">Cell wall formation.</text>
</comment>
<dbReference type="SUPFAM" id="SSF53244">
    <property type="entry name" value="MurD-like peptide ligases, peptide-binding domain"/>
    <property type="match status" value="1"/>
</dbReference>
<dbReference type="STRING" id="476281.ICMP_394"/>
<keyword evidence="11 14" id="KW-0131">Cell cycle</keyword>
<protein>
    <recommendedName>
        <fullName evidence="3 14">UDP-N-acetylmuramate--L-alanine ligase</fullName>
        <ecNumber evidence="3 14">6.3.2.8</ecNumber>
    </recommendedName>
    <alternativeName>
        <fullName evidence="14">UDP-N-acetylmuramoyl-L-alanine synthetase</fullName>
    </alternativeName>
</protein>
<dbReference type="Gene3D" id="3.40.50.720">
    <property type="entry name" value="NAD(P)-binding Rossmann-like Domain"/>
    <property type="match status" value="1"/>
</dbReference>
<feature type="domain" description="Mur ligase N-terminal catalytic" evidence="16">
    <location>
        <begin position="21"/>
        <end position="120"/>
    </location>
</feature>
<dbReference type="SUPFAM" id="SSF53623">
    <property type="entry name" value="MurD-like peptide ligases, catalytic domain"/>
    <property type="match status" value="1"/>
</dbReference>
<dbReference type="AlphaFoldDB" id="C5WD41"/>
<feature type="domain" description="Mur ligase central" evidence="18">
    <location>
        <begin position="124"/>
        <end position="303"/>
    </location>
</feature>
<keyword evidence="20" id="KW-1185">Reference proteome</keyword>
<keyword evidence="7 14" id="KW-0547">Nucleotide-binding</keyword>
<dbReference type="InterPro" id="IPR005758">
    <property type="entry name" value="UDP-N-AcMur_Ala_ligase_MurC"/>
</dbReference>
<keyword evidence="5 14" id="KW-0436">Ligase</keyword>
<dbReference type="HOGENOM" id="CLU_028104_2_2_6"/>
<evidence type="ECO:0000259" key="17">
    <source>
        <dbReference type="Pfam" id="PF02875"/>
    </source>
</evidence>
<dbReference type="Gene3D" id="3.40.1190.10">
    <property type="entry name" value="Mur-like, catalytic domain"/>
    <property type="match status" value="1"/>
</dbReference>
<dbReference type="PANTHER" id="PTHR43445:SF3">
    <property type="entry name" value="UDP-N-ACETYLMURAMATE--L-ALANINE LIGASE"/>
    <property type="match status" value="1"/>
</dbReference>
<keyword evidence="15" id="KW-1133">Transmembrane helix</keyword>
<evidence type="ECO:0000259" key="16">
    <source>
        <dbReference type="Pfam" id="PF01225"/>
    </source>
</evidence>
<evidence type="ECO:0000313" key="20">
    <source>
        <dbReference type="Proteomes" id="UP000061704"/>
    </source>
</evidence>
<dbReference type="UniPathway" id="UPA00219"/>
<dbReference type="InterPro" id="IPR036565">
    <property type="entry name" value="Mur-like_cat_sf"/>
</dbReference>
<name>C5WD41_9ENTR</name>
<dbReference type="InterPro" id="IPR013221">
    <property type="entry name" value="Mur_ligase_cen"/>
</dbReference>
<dbReference type="InterPro" id="IPR000713">
    <property type="entry name" value="Mur_ligase_N"/>
</dbReference>
<keyword evidence="10 14" id="KW-0573">Peptidoglycan synthesis</keyword>
<keyword evidence="15" id="KW-0472">Membrane</keyword>
<gene>
    <name evidence="14 19" type="primary">murC</name>
    <name evidence="19" type="ORF">ICMP_394</name>
</gene>
<evidence type="ECO:0000256" key="1">
    <source>
        <dbReference type="ARBA" id="ARBA00004496"/>
    </source>
</evidence>
<keyword evidence="15" id="KW-0812">Transmembrane</keyword>
<feature type="binding site" evidence="14">
    <location>
        <begin position="126"/>
        <end position="132"/>
    </location>
    <ligand>
        <name>ATP</name>
        <dbReference type="ChEBI" id="CHEBI:30616"/>
    </ligand>
</feature>
<dbReference type="FunFam" id="3.40.1190.10:FF:000001">
    <property type="entry name" value="UDP-N-acetylmuramate--L-alanine ligase"/>
    <property type="match status" value="1"/>
</dbReference>
<comment type="subcellular location">
    <subcellularLocation>
        <location evidence="1 14">Cytoplasm</location>
    </subcellularLocation>
</comment>
<evidence type="ECO:0000256" key="6">
    <source>
        <dbReference type="ARBA" id="ARBA00022618"/>
    </source>
</evidence>
<dbReference type="Pfam" id="PF01225">
    <property type="entry name" value="Mur_ligase"/>
    <property type="match status" value="1"/>
</dbReference>
<dbReference type="Proteomes" id="UP000061704">
    <property type="component" value="Chromosome"/>
</dbReference>
<evidence type="ECO:0000256" key="3">
    <source>
        <dbReference type="ARBA" id="ARBA00012211"/>
    </source>
</evidence>
<dbReference type="GO" id="GO:0009252">
    <property type="term" value="P:peptidoglycan biosynthetic process"/>
    <property type="evidence" value="ECO:0007669"/>
    <property type="project" value="UniProtKB-UniRule"/>
</dbReference>
<organism evidence="19 20">
    <name type="scientific">Candidatus Ishikawaella capsulata Mpkobe</name>
    <dbReference type="NCBI Taxonomy" id="476281"/>
    <lineage>
        <taxon>Bacteria</taxon>
        <taxon>Pseudomonadati</taxon>
        <taxon>Pseudomonadota</taxon>
        <taxon>Gammaproteobacteria</taxon>
        <taxon>Enterobacterales</taxon>
        <taxon>Enterobacteriaceae</taxon>
        <taxon>Candidatus Ishikawella</taxon>
    </lineage>
</organism>
<comment type="similarity">
    <text evidence="14">Belongs to the MurCDEF family.</text>
</comment>
<proteinExistence type="inferred from homology"/>
<evidence type="ECO:0000256" key="11">
    <source>
        <dbReference type="ARBA" id="ARBA00023306"/>
    </source>
</evidence>
<dbReference type="GO" id="GO:0008763">
    <property type="term" value="F:UDP-N-acetylmuramate-L-alanine ligase activity"/>
    <property type="evidence" value="ECO:0007669"/>
    <property type="project" value="UniProtKB-UniRule"/>
</dbReference>
<dbReference type="GO" id="GO:0005737">
    <property type="term" value="C:cytoplasm"/>
    <property type="evidence" value="ECO:0007669"/>
    <property type="project" value="UniProtKB-SubCell"/>
</dbReference>
<dbReference type="EC" id="6.3.2.8" evidence="3 14"/>
<evidence type="ECO:0000256" key="15">
    <source>
        <dbReference type="SAM" id="Phobius"/>
    </source>
</evidence>
<dbReference type="InterPro" id="IPR050061">
    <property type="entry name" value="MurCDEF_pg_biosynth"/>
</dbReference>
<reference evidence="19 20" key="1">
    <citation type="journal article" date="2011" name="Genome Biol. Evol.">
        <title>Reductive evolution of bacterial genome in insect gut environment.</title>
        <authorList>
            <person name="Nikoh N."/>
            <person name="Hosokawa T."/>
            <person name="Ohshima K."/>
            <person name="Hattori M."/>
            <person name="Fukatsu T."/>
        </authorList>
    </citation>
    <scope>NUCLEOTIDE SEQUENCE [LARGE SCALE GENOMIC DNA]</scope>
    <source>
        <strain evidence="19 20">Mpkobe</strain>
    </source>
</reference>
<accession>C5WD41</accession>
<dbReference type="Gene3D" id="3.90.190.20">
    <property type="entry name" value="Mur ligase, C-terminal domain"/>
    <property type="match status" value="1"/>
</dbReference>
<dbReference type="HAMAP" id="MF_00046">
    <property type="entry name" value="MurC"/>
    <property type="match status" value="1"/>
</dbReference>
<feature type="domain" description="Mur ligase C-terminal" evidence="17">
    <location>
        <begin position="345"/>
        <end position="465"/>
    </location>
</feature>
<dbReference type="Pfam" id="PF08245">
    <property type="entry name" value="Mur_ligase_M"/>
    <property type="match status" value="1"/>
</dbReference>
<dbReference type="RefSeq" id="WP_041069390.1">
    <property type="nucleotide sequence ID" value="NZ_AP010872.1"/>
</dbReference>
<dbReference type="EMBL" id="AP010872">
    <property type="protein sequence ID" value="BAH83247.1"/>
    <property type="molecule type" value="Genomic_DNA"/>
</dbReference>
<evidence type="ECO:0000256" key="8">
    <source>
        <dbReference type="ARBA" id="ARBA00022840"/>
    </source>
</evidence>
<dbReference type="GO" id="GO:0008360">
    <property type="term" value="P:regulation of cell shape"/>
    <property type="evidence" value="ECO:0007669"/>
    <property type="project" value="UniProtKB-KW"/>
</dbReference>
<dbReference type="Pfam" id="PF02875">
    <property type="entry name" value="Mur_ligase_C"/>
    <property type="match status" value="1"/>
</dbReference>
<keyword evidence="12 14" id="KW-0961">Cell wall biogenesis/degradation</keyword>
<evidence type="ECO:0000313" key="19">
    <source>
        <dbReference type="EMBL" id="BAH83247.1"/>
    </source>
</evidence>
<keyword evidence="9 14" id="KW-0133">Cell shape</keyword>
<evidence type="ECO:0000256" key="5">
    <source>
        <dbReference type="ARBA" id="ARBA00022598"/>
    </source>
</evidence>
<dbReference type="NCBIfam" id="TIGR01082">
    <property type="entry name" value="murC"/>
    <property type="match status" value="1"/>
</dbReference>
<dbReference type="GO" id="GO:0005524">
    <property type="term" value="F:ATP binding"/>
    <property type="evidence" value="ECO:0007669"/>
    <property type="project" value="UniProtKB-UniRule"/>
</dbReference>
<dbReference type="InterPro" id="IPR004101">
    <property type="entry name" value="Mur_ligase_C"/>
</dbReference>
<feature type="transmembrane region" description="Helical" evidence="15">
    <location>
        <begin position="21"/>
        <end position="40"/>
    </location>
</feature>
<evidence type="ECO:0000256" key="4">
    <source>
        <dbReference type="ARBA" id="ARBA00022490"/>
    </source>
</evidence>
<evidence type="ECO:0000256" key="2">
    <source>
        <dbReference type="ARBA" id="ARBA00004752"/>
    </source>
</evidence>
<evidence type="ECO:0000256" key="10">
    <source>
        <dbReference type="ARBA" id="ARBA00022984"/>
    </source>
</evidence>
<evidence type="ECO:0000259" key="18">
    <source>
        <dbReference type="Pfam" id="PF08245"/>
    </source>
</evidence>
<evidence type="ECO:0000256" key="9">
    <source>
        <dbReference type="ARBA" id="ARBA00022960"/>
    </source>
</evidence>
<comment type="catalytic activity">
    <reaction evidence="13 14">
        <text>UDP-N-acetyl-alpha-D-muramate + L-alanine + ATP = UDP-N-acetyl-alpha-D-muramoyl-L-alanine + ADP + phosphate + H(+)</text>
        <dbReference type="Rhea" id="RHEA:23372"/>
        <dbReference type="ChEBI" id="CHEBI:15378"/>
        <dbReference type="ChEBI" id="CHEBI:30616"/>
        <dbReference type="ChEBI" id="CHEBI:43474"/>
        <dbReference type="ChEBI" id="CHEBI:57972"/>
        <dbReference type="ChEBI" id="CHEBI:70757"/>
        <dbReference type="ChEBI" id="CHEBI:83898"/>
        <dbReference type="ChEBI" id="CHEBI:456216"/>
        <dbReference type="EC" id="6.3.2.8"/>
    </reaction>
</comment>
<evidence type="ECO:0000256" key="13">
    <source>
        <dbReference type="ARBA" id="ARBA00047833"/>
    </source>
</evidence>
<sequence>MNISQLSREHFLSPMHRYIKHIHFVGIGGIGMSGLAIVLANEGYRISGSDLVSNKIIDHLITLGAKIYFNHHAENINNANLIVVSSAVPKNNPELIAAQKYYIPIISRAEMLAEIMRFRYGIAISGTHGKTTTTSMIVSIYEDAGLNPTFISGGFIKRLGNANLGNSAYFITEADESDASFLYLQPIVSIVTNIEADHMDTYKGNFEELKNSFIKFIHNLPLYGRVIMCLDDRVIRDLISSIKRKVITYGFTNDADIYITEYKQEGRKVNFCLIVKDQDIMHVTLNQPGYHNALNATAAIATALEEGIDNKIILRSLENFQGIARRFDILGEFKTNSINGIDGSVILIEDYGHHPTEIEATIKAVREGWPEKKLIMIFQPHRYTRTRDLFSEFVNVLEKVNILLILEVYSAGENYIPGADSLSLCQKISNNGKITPIFLSDQNLITTILAEILSGNDIILVQGAGNIDKIAHRLANVILSPINSPE</sequence>
<dbReference type="SUPFAM" id="SSF51984">
    <property type="entry name" value="MurCD N-terminal domain"/>
    <property type="match status" value="1"/>
</dbReference>
<comment type="pathway">
    <text evidence="2 14">Cell wall biogenesis; peptidoglycan biosynthesis.</text>
</comment>
<evidence type="ECO:0000256" key="14">
    <source>
        <dbReference type="HAMAP-Rule" id="MF_00046"/>
    </source>
</evidence>
<dbReference type="InterPro" id="IPR036615">
    <property type="entry name" value="Mur_ligase_C_dom_sf"/>
</dbReference>
<dbReference type="KEGG" id="icp:ICMP_394"/>
<evidence type="ECO:0000256" key="12">
    <source>
        <dbReference type="ARBA" id="ARBA00023316"/>
    </source>
</evidence>
<dbReference type="GO" id="GO:0071555">
    <property type="term" value="P:cell wall organization"/>
    <property type="evidence" value="ECO:0007669"/>
    <property type="project" value="UniProtKB-KW"/>
</dbReference>